<organism evidence="2 3">
    <name type="scientific">Euphydryas editha</name>
    <name type="common">Edith's checkerspot</name>
    <dbReference type="NCBI Taxonomy" id="104508"/>
    <lineage>
        <taxon>Eukaryota</taxon>
        <taxon>Metazoa</taxon>
        <taxon>Ecdysozoa</taxon>
        <taxon>Arthropoda</taxon>
        <taxon>Hexapoda</taxon>
        <taxon>Insecta</taxon>
        <taxon>Pterygota</taxon>
        <taxon>Neoptera</taxon>
        <taxon>Endopterygota</taxon>
        <taxon>Lepidoptera</taxon>
        <taxon>Glossata</taxon>
        <taxon>Ditrysia</taxon>
        <taxon>Papilionoidea</taxon>
        <taxon>Nymphalidae</taxon>
        <taxon>Nymphalinae</taxon>
        <taxon>Euphydryas</taxon>
    </lineage>
</organism>
<name>A0AAU9TKJ3_EUPED</name>
<evidence type="ECO:0000256" key="1">
    <source>
        <dbReference type="SAM" id="MobiDB-lite"/>
    </source>
</evidence>
<dbReference type="Gene3D" id="3.30.70.330">
    <property type="match status" value="1"/>
</dbReference>
<proteinExistence type="predicted"/>
<keyword evidence="3" id="KW-1185">Reference proteome</keyword>
<evidence type="ECO:0008006" key="4">
    <source>
        <dbReference type="Google" id="ProtNLM"/>
    </source>
</evidence>
<dbReference type="GO" id="GO:0003676">
    <property type="term" value="F:nucleic acid binding"/>
    <property type="evidence" value="ECO:0007669"/>
    <property type="project" value="InterPro"/>
</dbReference>
<accession>A0AAU9TKJ3</accession>
<feature type="compositionally biased region" description="Basic and acidic residues" evidence="1">
    <location>
        <begin position="77"/>
        <end position="87"/>
    </location>
</feature>
<protein>
    <recommendedName>
        <fullName evidence="4">RRM domain-containing protein</fullName>
    </recommendedName>
</protein>
<dbReference type="Proteomes" id="UP001153954">
    <property type="component" value="Unassembled WGS sequence"/>
</dbReference>
<dbReference type="InterPro" id="IPR012677">
    <property type="entry name" value="Nucleotide-bd_a/b_plait_sf"/>
</dbReference>
<dbReference type="InterPro" id="IPR035979">
    <property type="entry name" value="RBD_domain_sf"/>
</dbReference>
<reference evidence="2" key="1">
    <citation type="submission" date="2022-03" db="EMBL/GenBank/DDBJ databases">
        <authorList>
            <person name="Tunstrom K."/>
        </authorList>
    </citation>
    <scope>NUCLEOTIDE SEQUENCE</scope>
</reference>
<dbReference type="SUPFAM" id="SSF54928">
    <property type="entry name" value="RNA-binding domain, RBD"/>
    <property type="match status" value="1"/>
</dbReference>
<comment type="caution">
    <text evidence="2">The sequence shown here is derived from an EMBL/GenBank/DDBJ whole genome shotgun (WGS) entry which is preliminary data.</text>
</comment>
<evidence type="ECO:0000313" key="2">
    <source>
        <dbReference type="EMBL" id="CAH2086667.1"/>
    </source>
</evidence>
<dbReference type="EMBL" id="CAKOGL010000005">
    <property type="protein sequence ID" value="CAH2086667.1"/>
    <property type="molecule type" value="Genomic_DNA"/>
</dbReference>
<feature type="region of interest" description="Disordered" evidence="1">
    <location>
        <begin position="77"/>
        <end position="105"/>
    </location>
</feature>
<sequence length="105" mass="12054">MEDGVIITRFWQYRRHGTYREVAGVGYNEKIVFPFLQFQFSINSSPETGRARHHMGFGFITFGDPASVDKVLAQATHELDGKKDSRHTTSSRRIPLINGEKNRIQ</sequence>
<evidence type="ECO:0000313" key="3">
    <source>
        <dbReference type="Proteomes" id="UP001153954"/>
    </source>
</evidence>
<gene>
    <name evidence="2" type="ORF">EEDITHA_LOCUS3015</name>
</gene>
<dbReference type="AlphaFoldDB" id="A0AAU9TKJ3"/>